<dbReference type="Proteomes" id="UP000238479">
    <property type="component" value="Chromosome 2"/>
</dbReference>
<evidence type="ECO:0000256" key="3">
    <source>
        <dbReference type="ARBA" id="ARBA00022692"/>
    </source>
</evidence>
<dbReference type="Pfam" id="PF16166">
    <property type="entry name" value="TIC20"/>
    <property type="match status" value="1"/>
</dbReference>
<feature type="transmembrane region" description="Helical" evidence="7">
    <location>
        <begin position="174"/>
        <end position="192"/>
    </location>
</feature>
<evidence type="ECO:0000256" key="7">
    <source>
        <dbReference type="RuleBase" id="RU367003"/>
    </source>
</evidence>
<feature type="transmembrane region" description="Helical" evidence="7">
    <location>
        <begin position="199"/>
        <end position="217"/>
    </location>
</feature>
<comment type="similarity">
    <text evidence="2 7">Belongs to the Tic20 family.</text>
</comment>
<dbReference type="InterPro" id="IPR005691">
    <property type="entry name" value="Tic20"/>
</dbReference>
<dbReference type="EMBL" id="PDCK01000040">
    <property type="protein sequence ID" value="PRQ53028.1"/>
    <property type="molecule type" value="Genomic_DNA"/>
</dbReference>
<comment type="function">
    <text evidence="7">Involved in protein precursor import into chloroplasts.</text>
</comment>
<keyword evidence="5 7" id="KW-1133">Transmembrane helix</keyword>
<evidence type="ECO:0000313" key="8">
    <source>
        <dbReference type="EMBL" id="PRQ53028.1"/>
    </source>
</evidence>
<dbReference type="STRING" id="74649.A0A2P6S2Y0"/>
<name>A0A2P6S2Y0_ROSCH</name>
<keyword evidence="3 7" id="KW-0812">Transmembrane</keyword>
<keyword evidence="4" id="KW-1001">Plastid inner membrane</keyword>
<sequence length="286" mass="32709">MATALSCGQTIFLAPPSRITSRYRDVKLRRLTKPNRVACNFTPKSMPIFSTSRPPNQLLPVLPRVSGLPSLDLSAASSTVLRGNEAGRSQKISILLRQRKSSTLVQAKKDNSSITIPFPKMTEKPEWWWRTLACLPYLASLQMSEVGFYIQPFAEHYQLFGDLIYFVPGAIKRLPQWFTMTYVMVAYFGVVKKKQWPHFFRYHVIMAMLLETMLQVVAQSSNFFPLIHFNGTFGIEYWAAVAFLYILILLECIRCALAGKYVKLPFFSTPALAHTLFTVEGRYRPF</sequence>
<dbReference type="OrthoDB" id="602284at2759"/>
<dbReference type="GO" id="GO:0045037">
    <property type="term" value="P:protein import into chloroplast stroma"/>
    <property type="evidence" value="ECO:0007669"/>
    <property type="project" value="EnsemblPlants"/>
</dbReference>
<evidence type="ECO:0000256" key="4">
    <source>
        <dbReference type="ARBA" id="ARBA00022780"/>
    </source>
</evidence>
<evidence type="ECO:0000256" key="2">
    <source>
        <dbReference type="ARBA" id="ARBA00009596"/>
    </source>
</evidence>
<organism evidence="8 9">
    <name type="scientific">Rosa chinensis</name>
    <name type="common">China rose</name>
    <dbReference type="NCBI Taxonomy" id="74649"/>
    <lineage>
        <taxon>Eukaryota</taxon>
        <taxon>Viridiplantae</taxon>
        <taxon>Streptophyta</taxon>
        <taxon>Embryophyta</taxon>
        <taxon>Tracheophyta</taxon>
        <taxon>Spermatophyta</taxon>
        <taxon>Magnoliopsida</taxon>
        <taxon>eudicotyledons</taxon>
        <taxon>Gunneridae</taxon>
        <taxon>Pentapetalae</taxon>
        <taxon>rosids</taxon>
        <taxon>fabids</taxon>
        <taxon>Rosales</taxon>
        <taxon>Rosaceae</taxon>
        <taxon>Rosoideae</taxon>
        <taxon>Rosoideae incertae sedis</taxon>
        <taxon>Rosa</taxon>
    </lineage>
</organism>
<keyword evidence="9" id="KW-1185">Reference proteome</keyword>
<dbReference type="GO" id="GO:0009706">
    <property type="term" value="C:chloroplast inner membrane"/>
    <property type="evidence" value="ECO:0007669"/>
    <property type="project" value="UniProtKB-SubCell"/>
</dbReference>
<feature type="transmembrane region" description="Helical" evidence="7">
    <location>
        <begin position="237"/>
        <end position="257"/>
    </location>
</feature>
<comment type="caution">
    <text evidence="7">Lacks conserved residue(s) required for the propagation of feature annotation.</text>
</comment>
<accession>A0A2P6S2Y0</accession>
<evidence type="ECO:0000256" key="5">
    <source>
        <dbReference type="ARBA" id="ARBA00022989"/>
    </source>
</evidence>
<evidence type="ECO:0000313" key="9">
    <source>
        <dbReference type="Proteomes" id="UP000238479"/>
    </source>
</evidence>
<keyword evidence="7" id="KW-0150">Chloroplast</keyword>
<keyword evidence="7" id="KW-0934">Plastid</keyword>
<proteinExistence type="inferred from homology"/>
<comment type="subcellular location">
    <subcellularLocation>
        <location evidence="1">Plastid</location>
        <location evidence="1">Chloroplast inner membrane</location>
        <topology evidence="1">Multi-pass membrane protein</topology>
    </subcellularLocation>
    <subcellularLocation>
        <location evidence="7">Plastid</location>
        <location evidence="7">Chloroplast membrane</location>
        <topology evidence="7">Multi-pass membrane protein</topology>
    </subcellularLocation>
</comment>
<evidence type="ECO:0000256" key="6">
    <source>
        <dbReference type="ARBA" id="ARBA00023136"/>
    </source>
</evidence>
<reference evidence="8 9" key="1">
    <citation type="journal article" date="2018" name="Nat. Genet.">
        <title>The Rosa genome provides new insights in the design of modern roses.</title>
        <authorList>
            <person name="Bendahmane M."/>
        </authorList>
    </citation>
    <scope>NUCLEOTIDE SEQUENCE [LARGE SCALE GENOMIC DNA]</scope>
    <source>
        <strain evidence="9">cv. Old Blush</strain>
    </source>
</reference>
<dbReference type="PANTHER" id="PTHR33510:SF12">
    <property type="entry name" value="PROTEIN TIC 20-IV, CHLOROPLASTIC"/>
    <property type="match status" value="1"/>
</dbReference>
<protein>
    <recommendedName>
        <fullName evidence="7">Protein TIC 20</fullName>
    </recommendedName>
</protein>
<evidence type="ECO:0000256" key="1">
    <source>
        <dbReference type="ARBA" id="ARBA00004478"/>
    </source>
</evidence>
<dbReference type="AlphaFoldDB" id="A0A2P6S2Y0"/>
<dbReference type="Gramene" id="PRQ53028">
    <property type="protein sequence ID" value="PRQ53028"/>
    <property type="gene ID" value="RchiOBHm_Chr2g0161961"/>
</dbReference>
<dbReference type="GO" id="GO:0005739">
    <property type="term" value="C:mitochondrion"/>
    <property type="evidence" value="ECO:0007669"/>
    <property type="project" value="EnsemblPlants"/>
</dbReference>
<dbReference type="PANTHER" id="PTHR33510">
    <property type="entry name" value="PROTEIN TIC 20-II, CHLOROPLASTIC"/>
    <property type="match status" value="1"/>
</dbReference>
<gene>
    <name evidence="8" type="ORF">RchiOBHm_Chr2g0161961</name>
</gene>
<comment type="caution">
    <text evidence="8">The sequence shown here is derived from an EMBL/GenBank/DDBJ whole genome shotgun (WGS) entry which is preliminary data.</text>
</comment>
<dbReference type="OMA" id="PRACKDD"/>
<keyword evidence="6 7" id="KW-0472">Membrane</keyword>